<feature type="chain" id="PRO_5020702351" description="Outer membrane lipoprotein-sorting protein" evidence="1">
    <location>
        <begin position="24"/>
        <end position="201"/>
    </location>
</feature>
<dbReference type="PROSITE" id="PS51257">
    <property type="entry name" value="PROKAR_LIPOPROTEIN"/>
    <property type="match status" value="1"/>
</dbReference>
<name>A0A4R6TG97_9FLAO</name>
<reference evidence="2 3" key="1">
    <citation type="submission" date="2019-03" db="EMBL/GenBank/DDBJ databases">
        <title>Genomic Encyclopedia of Type Strains, Phase III (KMG-III): the genomes of soil and plant-associated and newly described type strains.</title>
        <authorList>
            <person name="Whitman W."/>
        </authorList>
    </citation>
    <scope>NUCLEOTIDE SEQUENCE [LARGE SCALE GENOMIC DNA]</scope>
    <source>
        <strain evidence="2 3">CECT 8283</strain>
    </source>
</reference>
<evidence type="ECO:0000256" key="1">
    <source>
        <dbReference type="SAM" id="SignalP"/>
    </source>
</evidence>
<dbReference type="AlphaFoldDB" id="A0A4R6TG97"/>
<keyword evidence="3" id="KW-1185">Reference proteome</keyword>
<proteinExistence type="predicted"/>
<evidence type="ECO:0008006" key="4">
    <source>
        <dbReference type="Google" id="ProtNLM"/>
    </source>
</evidence>
<sequence>MMRFLISCFILVLLTSCSLPTTRGLVKEREIEQTFIYNMYFSQNKDFVYKAKIKAFSNNVGGILIIKKIKENNFRIVFTSEFGNKFFDFELNNNQFTTHFILEAFNRKTFVKILQSDFLTLIKEKNKVLAVYKETGKKVYKTRLNNKFNYFFVEGNKNTLEKIVHTNKSRELTIFEFKRDGKEIQILHKKFPLQIALRAFD</sequence>
<comment type="caution">
    <text evidence="2">The sequence shown here is derived from an EMBL/GenBank/DDBJ whole genome shotgun (WGS) entry which is preliminary data.</text>
</comment>
<feature type="signal peptide" evidence="1">
    <location>
        <begin position="1"/>
        <end position="23"/>
    </location>
</feature>
<dbReference type="EMBL" id="SNYH01000002">
    <property type="protein sequence ID" value="TDQ28863.1"/>
    <property type="molecule type" value="Genomic_DNA"/>
</dbReference>
<evidence type="ECO:0000313" key="3">
    <source>
        <dbReference type="Proteomes" id="UP000295390"/>
    </source>
</evidence>
<protein>
    <recommendedName>
        <fullName evidence="4">Outer membrane lipoprotein-sorting protein</fullName>
    </recommendedName>
</protein>
<gene>
    <name evidence="2" type="ORF">DFQ07_1244</name>
</gene>
<keyword evidence="1" id="KW-0732">Signal</keyword>
<accession>A0A4R6TG97</accession>
<evidence type="ECO:0000313" key="2">
    <source>
        <dbReference type="EMBL" id="TDQ28863.1"/>
    </source>
</evidence>
<dbReference type="Proteomes" id="UP000295390">
    <property type="component" value="Unassembled WGS sequence"/>
</dbReference>
<organism evidence="2 3">
    <name type="scientific">Tenacibaculum caenipelagi</name>
    <dbReference type="NCBI Taxonomy" id="1325435"/>
    <lineage>
        <taxon>Bacteria</taxon>
        <taxon>Pseudomonadati</taxon>
        <taxon>Bacteroidota</taxon>
        <taxon>Flavobacteriia</taxon>
        <taxon>Flavobacteriales</taxon>
        <taxon>Flavobacteriaceae</taxon>
        <taxon>Tenacibaculum</taxon>
    </lineage>
</organism>